<keyword evidence="2" id="KW-0689">Ribosomal protein</keyword>
<dbReference type="Proteomes" id="UP000008694">
    <property type="component" value="Unassembled WGS sequence"/>
</dbReference>
<evidence type="ECO:0000313" key="7">
    <source>
        <dbReference type="Proteomes" id="UP000008694"/>
    </source>
</evidence>
<dbReference type="AlphaFoldDB" id="D7L7V9"/>
<dbReference type="InterPro" id="IPR019734">
    <property type="entry name" value="TPR_rpt"/>
</dbReference>
<evidence type="ECO:0000256" key="3">
    <source>
        <dbReference type="ARBA" id="ARBA00023274"/>
    </source>
</evidence>
<dbReference type="GO" id="GO:0006412">
    <property type="term" value="P:translation"/>
    <property type="evidence" value="ECO:0007669"/>
    <property type="project" value="InterPro"/>
</dbReference>
<protein>
    <submittedName>
        <fullName evidence="6">Uncharacterized protein</fullName>
    </submittedName>
</protein>
<dbReference type="Gene3D" id="1.10.287.310">
    <property type="match status" value="1"/>
</dbReference>
<dbReference type="GO" id="GO:0022625">
    <property type="term" value="C:cytosolic large ribosomal subunit"/>
    <property type="evidence" value="ECO:0007669"/>
    <property type="project" value="InterPro"/>
</dbReference>
<sequence length="433" mass="50504">MASPANFQLSRPKFNLLTYLERKSPQNLSFPLLFRDQANLTAAAALFSASFYFVYKPAATTPVAVVEETLEILSNDVKALSLLTEIKFKSDRHEQAIEVLDRLIEIEPDERKWPAMKARILSYHGKSELAIEAFERILEKDPIRVDAYHYLVMEYYNSKPKLTELEKRINKVIRRCKKEKKAKEICGFRMLIAQIKFIQGNSLEAIRICEELVKDDPEDFTIYLFQGIVYILMNKEEEAAKQFEQVARVMPMNHPSRETATTSKQWRVIVAYDNAFDAFLVYQVWKMKKRRFYILQHSYDFCKKIGGLNSSSRIKVHELREKSKSDLQNQLKELKAELALLRVAKVTGGAPNKLSKIKVVRKSIAQVLTVSSQKQKSALREAYKNKKFLPLDLRPKKTRAIRRRLTKHQASLKTEREKKKEMYFPIRKYAIKV</sequence>
<dbReference type="eggNOG" id="KOG3436">
    <property type="taxonomic scope" value="Eukaryota"/>
</dbReference>
<dbReference type="FunFam" id="6.10.250.3450:FF:000001">
    <property type="entry name" value="60S ribosomal protein L35"/>
    <property type="match status" value="1"/>
</dbReference>
<feature type="repeat" description="TPR" evidence="4">
    <location>
        <begin position="220"/>
        <end position="253"/>
    </location>
</feature>
<dbReference type="InterPro" id="IPR045059">
    <property type="entry name" value="Ribosomal_uL29_euk"/>
</dbReference>
<feature type="repeat" description="TPR" evidence="4">
    <location>
        <begin position="77"/>
        <end position="110"/>
    </location>
</feature>
<dbReference type="GO" id="GO:0000463">
    <property type="term" value="P:maturation of LSU-rRNA from tricistronic rRNA transcript (SSU-rRNA, 5.8S rRNA, LSU-rRNA)"/>
    <property type="evidence" value="ECO:0007669"/>
    <property type="project" value="InterPro"/>
</dbReference>
<feature type="coiled-coil region" evidence="5">
    <location>
        <begin position="317"/>
        <end position="344"/>
    </location>
</feature>
<dbReference type="SMART" id="SM00028">
    <property type="entry name" value="TPR"/>
    <property type="match status" value="4"/>
</dbReference>
<comment type="similarity">
    <text evidence="1">Belongs to the universal ribosomal protein uL29 family.</text>
</comment>
<dbReference type="EMBL" id="GL348715">
    <property type="protein sequence ID" value="EFH58880.1"/>
    <property type="molecule type" value="Genomic_DNA"/>
</dbReference>
<dbReference type="PANTHER" id="PTHR45722:SF2">
    <property type="entry name" value="LARGE RIBOSOMAL SUBUNIT PROTEIN UL29-RELATED"/>
    <property type="match status" value="1"/>
</dbReference>
<dbReference type="CDD" id="cd00427">
    <property type="entry name" value="Ribosomal_L29_HIP"/>
    <property type="match status" value="1"/>
</dbReference>
<dbReference type="GO" id="GO:0003729">
    <property type="term" value="F:mRNA binding"/>
    <property type="evidence" value="ECO:0007669"/>
    <property type="project" value="TreeGrafter"/>
</dbReference>
<organism evidence="7">
    <name type="scientific">Arabidopsis lyrata subsp. lyrata</name>
    <name type="common">Lyre-leaved rock-cress</name>
    <dbReference type="NCBI Taxonomy" id="81972"/>
    <lineage>
        <taxon>Eukaryota</taxon>
        <taxon>Viridiplantae</taxon>
        <taxon>Streptophyta</taxon>
        <taxon>Embryophyta</taxon>
        <taxon>Tracheophyta</taxon>
        <taxon>Spermatophyta</taxon>
        <taxon>Magnoliopsida</taxon>
        <taxon>eudicotyledons</taxon>
        <taxon>Gunneridae</taxon>
        <taxon>Pentapetalae</taxon>
        <taxon>rosids</taxon>
        <taxon>malvids</taxon>
        <taxon>Brassicales</taxon>
        <taxon>Brassicaceae</taxon>
        <taxon>Camelineae</taxon>
        <taxon>Arabidopsis</taxon>
    </lineage>
</organism>
<keyword evidence="4" id="KW-0802">TPR repeat</keyword>
<evidence type="ECO:0000256" key="2">
    <source>
        <dbReference type="ARBA" id="ARBA00022980"/>
    </source>
</evidence>
<evidence type="ECO:0000313" key="6">
    <source>
        <dbReference type="EMBL" id="EFH58880.1"/>
    </source>
</evidence>
<reference evidence="7" key="1">
    <citation type="journal article" date="2011" name="Nat. Genet.">
        <title>The Arabidopsis lyrata genome sequence and the basis of rapid genome size change.</title>
        <authorList>
            <person name="Hu T.T."/>
            <person name="Pattyn P."/>
            <person name="Bakker E.G."/>
            <person name="Cao J."/>
            <person name="Cheng J.-F."/>
            <person name="Clark R.M."/>
            <person name="Fahlgren N."/>
            <person name="Fawcett J.A."/>
            <person name="Grimwood J."/>
            <person name="Gundlach H."/>
            <person name="Haberer G."/>
            <person name="Hollister J.D."/>
            <person name="Ossowski S."/>
            <person name="Ottilar R.P."/>
            <person name="Salamov A.A."/>
            <person name="Schneeberger K."/>
            <person name="Spannagl M."/>
            <person name="Wang X."/>
            <person name="Yang L."/>
            <person name="Nasrallah M.E."/>
            <person name="Bergelson J."/>
            <person name="Carrington J.C."/>
            <person name="Gaut B.S."/>
            <person name="Schmutz J."/>
            <person name="Mayer K.F.X."/>
            <person name="Van de Peer Y."/>
            <person name="Grigoriev I.V."/>
            <person name="Nordborg M."/>
            <person name="Weigel D."/>
            <person name="Guo Y.-L."/>
        </authorList>
    </citation>
    <scope>NUCLEOTIDE SEQUENCE [LARGE SCALE GENOMIC DNA]</scope>
    <source>
        <strain evidence="7">cv. MN47</strain>
    </source>
</reference>
<dbReference type="SUPFAM" id="SSF48452">
    <property type="entry name" value="TPR-like"/>
    <property type="match status" value="1"/>
</dbReference>
<dbReference type="HAMAP" id="MF_00374">
    <property type="entry name" value="Ribosomal_uL29"/>
    <property type="match status" value="1"/>
</dbReference>
<keyword evidence="5" id="KW-0175">Coiled coil</keyword>
<dbReference type="InterPro" id="IPR018254">
    <property type="entry name" value="Ribosomal_uL29_CS"/>
</dbReference>
<dbReference type="Gene3D" id="6.10.250.3450">
    <property type="match status" value="1"/>
</dbReference>
<dbReference type="FunFam" id="1.10.287.310:FF:000002">
    <property type="entry name" value="60S ribosomal protein L35"/>
    <property type="match status" value="1"/>
</dbReference>
<keyword evidence="3" id="KW-0687">Ribonucleoprotein</keyword>
<dbReference type="PROSITE" id="PS50005">
    <property type="entry name" value="TPR"/>
    <property type="match status" value="2"/>
</dbReference>
<proteinExistence type="inferred from homology"/>
<dbReference type="STRING" id="81972.D7L7V9"/>
<dbReference type="Gene3D" id="1.25.40.10">
    <property type="entry name" value="Tetratricopeptide repeat domain"/>
    <property type="match status" value="1"/>
</dbReference>
<dbReference type="HOGENOM" id="CLU_633651_0_0_1"/>
<dbReference type="InterPro" id="IPR036049">
    <property type="entry name" value="Ribosomal_uL29_sf"/>
</dbReference>
<dbReference type="InterPro" id="IPR001854">
    <property type="entry name" value="Ribosomal_uL29"/>
</dbReference>
<dbReference type="InterPro" id="IPR011990">
    <property type="entry name" value="TPR-like_helical_dom_sf"/>
</dbReference>
<evidence type="ECO:0000256" key="1">
    <source>
        <dbReference type="ARBA" id="ARBA00009254"/>
    </source>
</evidence>
<evidence type="ECO:0000256" key="5">
    <source>
        <dbReference type="SAM" id="Coils"/>
    </source>
</evidence>
<dbReference type="PROSITE" id="PS00579">
    <property type="entry name" value="RIBOSOMAL_L29"/>
    <property type="match status" value="1"/>
</dbReference>
<dbReference type="PANTHER" id="PTHR45722">
    <property type="entry name" value="60S RIBOSOMAL PROTEIN L35"/>
    <property type="match status" value="1"/>
</dbReference>
<evidence type="ECO:0000256" key="4">
    <source>
        <dbReference type="PROSITE-ProRule" id="PRU00339"/>
    </source>
</evidence>
<accession>D7L7V9</accession>
<dbReference type="Gramene" id="fgenesh1_pg.C_scaffold_3000852">
    <property type="protein sequence ID" value="fgenesh1_pg.C_scaffold_3000852"/>
    <property type="gene ID" value="fgenesh1_pg.C_scaffold_3000852"/>
</dbReference>
<keyword evidence="7" id="KW-1185">Reference proteome</keyword>
<name>D7L7V9_ARALL</name>
<dbReference type="NCBIfam" id="TIGR00012">
    <property type="entry name" value="L29"/>
    <property type="match status" value="1"/>
</dbReference>
<dbReference type="GO" id="GO:0003735">
    <property type="term" value="F:structural constituent of ribosome"/>
    <property type="evidence" value="ECO:0007669"/>
    <property type="project" value="InterPro"/>
</dbReference>
<dbReference type="Pfam" id="PF00831">
    <property type="entry name" value="Ribosomal_L29"/>
    <property type="match status" value="1"/>
</dbReference>
<gene>
    <name evidence="6" type="ORF">ARALYDRAFT_341089</name>
</gene>
<dbReference type="SUPFAM" id="SSF46561">
    <property type="entry name" value="Ribosomal protein L29 (L29p)"/>
    <property type="match status" value="1"/>
</dbReference>